<evidence type="ECO:0000313" key="2">
    <source>
        <dbReference type="Proteomes" id="UP000789920"/>
    </source>
</evidence>
<reference evidence="1" key="1">
    <citation type="submission" date="2021-06" db="EMBL/GenBank/DDBJ databases">
        <authorList>
            <person name="Kallberg Y."/>
            <person name="Tangrot J."/>
            <person name="Rosling A."/>
        </authorList>
    </citation>
    <scope>NUCLEOTIDE SEQUENCE</scope>
    <source>
        <strain evidence="1">MA461A</strain>
    </source>
</reference>
<evidence type="ECO:0000313" key="1">
    <source>
        <dbReference type="EMBL" id="CAG8471512.1"/>
    </source>
</evidence>
<keyword evidence="2" id="KW-1185">Reference proteome</keyword>
<protein>
    <submittedName>
        <fullName evidence="1">23195_t:CDS:1</fullName>
    </submittedName>
</protein>
<dbReference type="EMBL" id="CAJVQC010000464">
    <property type="protein sequence ID" value="CAG8471512.1"/>
    <property type="molecule type" value="Genomic_DNA"/>
</dbReference>
<sequence>MAYTLLRDDSSSSIIGPTVQFIIIGQLLTSFNLLKFHEKGTYTTITFKEMDIPLLCPANYNYTSPLVKSACQICSANLIFMWVTGVILALPFLAFYDS</sequence>
<accession>A0ACA9KGH3</accession>
<proteinExistence type="predicted"/>
<dbReference type="Proteomes" id="UP000789920">
    <property type="component" value="Unassembled WGS sequence"/>
</dbReference>
<comment type="caution">
    <text evidence="1">The sequence shown here is derived from an EMBL/GenBank/DDBJ whole genome shotgun (WGS) entry which is preliminary data.</text>
</comment>
<organism evidence="1 2">
    <name type="scientific">Racocetra persica</name>
    <dbReference type="NCBI Taxonomy" id="160502"/>
    <lineage>
        <taxon>Eukaryota</taxon>
        <taxon>Fungi</taxon>
        <taxon>Fungi incertae sedis</taxon>
        <taxon>Mucoromycota</taxon>
        <taxon>Glomeromycotina</taxon>
        <taxon>Glomeromycetes</taxon>
        <taxon>Diversisporales</taxon>
        <taxon>Gigasporaceae</taxon>
        <taxon>Racocetra</taxon>
    </lineage>
</organism>
<name>A0ACA9KGH3_9GLOM</name>
<gene>
    <name evidence="1" type="ORF">RPERSI_LOCUS603</name>
</gene>